<dbReference type="PANTHER" id="PTHR43649">
    <property type="entry name" value="ARABINOSE-BINDING PROTEIN-RELATED"/>
    <property type="match status" value="1"/>
</dbReference>
<dbReference type="Pfam" id="PF13416">
    <property type="entry name" value="SBP_bac_8"/>
    <property type="match status" value="1"/>
</dbReference>
<dbReference type="RefSeq" id="WP_390205288.1">
    <property type="nucleotide sequence ID" value="NZ_JBHTAX010000001.1"/>
</dbReference>
<dbReference type="Gene3D" id="3.40.190.10">
    <property type="entry name" value="Periplasmic binding protein-like II"/>
    <property type="match status" value="2"/>
</dbReference>
<dbReference type="InterPro" id="IPR006059">
    <property type="entry name" value="SBP"/>
</dbReference>
<dbReference type="EMBL" id="JBHTAX010000001">
    <property type="protein sequence ID" value="MFC7189874.1"/>
    <property type="molecule type" value="Genomic_DNA"/>
</dbReference>
<gene>
    <name evidence="4" type="ORF">ACFQL7_08400</name>
</gene>
<evidence type="ECO:0000313" key="4">
    <source>
        <dbReference type="EMBL" id="MFC7189874.1"/>
    </source>
</evidence>
<dbReference type="InterPro" id="IPR050490">
    <property type="entry name" value="Bact_solute-bd_prot1"/>
</dbReference>
<evidence type="ECO:0000256" key="3">
    <source>
        <dbReference type="ARBA" id="ARBA00022729"/>
    </source>
</evidence>
<evidence type="ECO:0000313" key="5">
    <source>
        <dbReference type="Proteomes" id="UP001596417"/>
    </source>
</evidence>
<organism evidence="4 5">
    <name type="scientific">Halocatena marina</name>
    <dbReference type="NCBI Taxonomy" id="2934937"/>
    <lineage>
        <taxon>Archaea</taxon>
        <taxon>Methanobacteriati</taxon>
        <taxon>Methanobacteriota</taxon>
        <taxon>Stenosarchaea group</taxon>
        <taxon>Halobacteria</taxon>
        <taxon>Halobacteriales</taxon>
        <taxon>Natronomonadaceae</taxon>
        <taxon>Halocatena</taxon>
    </lineage>
</organism>
<dbReference type="SUPFAM" id="SSF53850">
    <property type="entry name" value="Periplasmic binding protein-like II"/>
    <property type="match status" value="1"/>
</dbReference>
<keyword evidence="3" id="KW-0732">Signal</keyword>
<comment type="caution">
    <text evidence="4">The sequence shown here is derived from an EMBL/GenBank/DDBJ whole genome shotgun (WGS) entry which is preliminary data.</text>
</comment>
<reference evidence="4 5" key="1">
    <citation type="journal article" date="2019" name="Int. J. Syst. Evol. Microbiol.">
        <title>The Global Catalogue of Microorganisms (GCM) 10K type strain sequencing project: providing services to taxonomists for standard genome sequencing and annotation.</title>
        <authorList>
            <consortium name="The Broad Institute Genomics Platform"/>
            <consortium name="The Broad Institute Genome Sequencing Center for Infectious Disease"/>
            <person name="Wu L."/>
            <person name="Ma J."/>
        </authorList>
    </citation>
    <scope>NUCLEOTIDE SEQUENCE [LARGE SCALE GENOMIC DNA]</scope>
    <source>
        <strain evidence="4 5">RDMS1</strain>
    </source>
</reference>
<name>A0ABD5YPD8_9EURY</name>
<dbReference type="PANTHER" id="PTHR43649:SF34">
    <property type="entry name" value="ABC TRANSPORTER PERIPLASMIC-BINDING PROTEIN YCJN-RELATED"/>
    <property type="match status" value="1"/>
</dbReference>
<dbReference type="AlphaFoldDB" id="A0ABD5YPD8"/>
<dbReference type="Proteomes" id="UP001596417">
    <property type="component" value="Unassembled WGS sequence"/>
</dbReference>
<comment type="similarity">
    <text evidence="1">Belongs to the bacterial solute-binding protein 1 family.</text>
</comment>
<sequence length="413" mass="46611">MTTNRVGSKNVKATSVHWLLPDASHKQDENPEVAKVYEQLFETWAKDHPRVAMDLQYKTNLEQMKTKLLQAVAKGNAPTSAQVDSFWVPDFTDSLQPMDRVIEKPDDWYPFVKDIVHQNGSWRAVWKNTDCRALYYRQDLIDKYNDGNPPKTWDELIQVGKDIKGNENMAGYMYNGGKWEATTFDNLAMYWAQGGNLVNDEGKPVLDTPANKRALLSVFKFFKRTVDSGVTPQRVVNITDYGRLREAALNGQTAMFLGGNWQISTIKQQVDSKEEWKKWKVAKIPQRKPDIASTGTGGWTVGVFSQDETKRSAAVDYAGLFAKKTNMANLCKAGGFLPTRKSVFEETKFFSDDPYMQKYKKLLTDGRARPGVPIYLTISSEWQTAVGKVLTGQASPKAAVNTMIKNVNAEYEG</sequence>
<accession>A0ABD5YPD8</accession>
<evidence type="ECO:0000256" key="1">
    <source>
        <dbReference type="ARBA" id="ARBA00008520"/>
    </source>
</evidence>
<proteinExistence type="inferred from homology"/>
<keyword evidence="5" id="KW-1185">Reference proteome</keyword>
<keyword evidence="2" id="KW-0813">Transport</keyword>
<protein>
    <submittedName>
        <fullName evidence="4">Extracellular solute-binding protein</fullName>
    </submittedName>
</protein>
<evidence type="ECO:0000256" key="2">
    <source>
        <dbReference type="ARBA" id="ARBA00022448"/>
    </source>
</evidence>